<keyword evidence="2" id="KW-0812">Transmembrane</keyword>
<gene>
    <name evidence="3" type="ORF">SMAR0320_LOCUS3116</name>
</gene>
<evidence type="ECO:0000256" key="2">
    <source>
        <dbReference type="SAM" id="Phobius"/>
    </source>
</evidence>
<feature type="transmembrane region" description="Helical" evidence="2">
    <location>
        <begin position="134"/>
        <end position="154"/>
    </location>
</feature>
<reference evidence="3" key="1">
    <citation type="submission" date="2021-01" db="EMBL/GenBank/DDBJ databases">
        <authorList>
            <person name="Corre E."/>
            <person name="Pelletier E."/>
            <person name="Niang G."/>
            <person name="Scheremetjew M."/>
            <person name="Finn R."/>
            <person name="Kale V."/>
            <person name="Holt S."/>
            <person name="Cochrane G."/>
            <person name="Meng A."/>
            <person name="Brown T."/>
            <person name="Cohen L."/>
        </authorList>
    </citation>
    <scope>NUCLEOTIDE SEQUENCE</scope>
    <source>
        <strain evidence="3">SM1012Den-03</strain>
    </source>
</reference>
<feature type="transmembrane region" description="Helical" evidence="2">
    <location>
        <begin position="96"/>
        <end position="122"/>
    </location>
</feature>
<dbReference type="EMBL" id="HBGZ01004586">
    <property type="protein sequence ID" value="CAD9579577.1"/>
    <property type="molecule type" value="Transcribed_RNA"/>
</dbReference>
<sequence>MAAKSQGFSILATLFTVVAFCCMWSGSIRCNFLKFVGTDSNGEPFNMELGLWYYAFYTWVVQPSGSGFGASFYQYGNCVSYESYTQVDPTWKTAQAFAIITFLFGLFTLVSACVSSCVTNCYSGDDGFVTTYGWQAPLCLFTAICQGLVLLFLASNACNSKVLIGLGGRQTWNATFNESCSISTGANLTISALVFWFCAAVSSFVAHRFEQKEDADDEAEVADVAAKKAEEGEADAPEQPVAEPEPAAVEAE</sequence>
<organism evidence="3">
    <name type="scientific">Skeletonema marinoi</name>
    <dbReference type="NCBI Taxonomy" id="267567"/>
    <lineage>
        <taxon>Eukaryota</taxon>
        <taxon>Sar</taxon>
        <taxon>Stramenopiles</taxon>
        <taxon>Ochrophyta</taxon>
        <taxon>Bacillariophyta</taxon>
        <taxon>Coscinodiscophyceae</taxon>
        <taxon>Thalassiosirophycidae</taxon>
        <taxon>Thalassiosirales</taxon>
        <taxon>Skeletonemataceae</taxon>
        <taxon>Skeletonema</taxon>
        <taxon>Skeletonema marinoi-dohrnii complex</taxon>
    </lineage>
</organism>
<name>A0A7S2KLK2_9STRA</name>
<proteinExistence type="predicted"/>
<keyword evidence="2" id="KW-1133">Transmembrane helix</keyword>
<dbReference type="AlphaFoldDB" id="A0A7S2KLK2"/>
<keyword evidence="2" id="KW-0472">Membrane</keyword>
<evidence type="ECO:0000256" key="1">
    <source>
        <dbReference type="SAM" id="MobiDB-lite"/>
    </source>
</evidence>
<accession>A0A7S2KLK2</accession>
<feature type="transmembrane region" description="Helical" evidence="2">
    <location>
        <begin position="54"/>
        <end position="75"/>
    </location>
</feature>
<protein>
    <submittedName>
        <fullName evidence="3">Uncharacterized protein</fullName>
    </submittedName>
</protein>
<feature type="compositionally biased region" description="Low complexity" evidence="1">
    <location>
        <begin position="237"/>
        <end position="252"/>
    </location>
</feature>
<feature type="region of interest" description="Disordered" evidence="1">
    <location>
        <begin position="211"/>
        <end position="252"/>
    </location>
</feature>
<evidence type="ECO:0000313" key="3">
    <source>
        <dbReference type="EMBL" id="CAD9579577.1"/>
    </source>
</evidence>